<feature type="disulfide bond" evidence="19">
    <location>
        <begin position="720"/>
        <end position="774"/>
    </location>
</feature>
<evidence type="ECO:0000256" key="18">
    <source>
        <dbReference type="ARBA" id="ARBA00082443"/>
    </source>
</evidence>
<dbReference type="SUPFAM" id="SSF109843">
    <property type="entry name" value="CAPPD, an extracellular domain of amyloid beta A4 protein"/>
    <property type="match status" value="1"/>
</dbReference>
<comment type="subcellular location">
    <subcellularLocation>
        <location evidence="1">Cell membrane</location>
        <topology evidence="1">Single-pass type I membrane protein</topology>
    </subcellularLocation>
</comment>
<dbReference type="SUPFAM" id="SSF89811">
    <property type="entry name" value="Amyloid beta a4 protein copper binding domain (domain 2)"/>
    <property type="match status" value="1"/>
</dbReference>
<keyword evidence="12 19" id="KW-1015">Disulfide bond</keyword>
<dbReference type="InterPro" id="IPR003598">
    <property type="entry name" value="Ig_sub2"/>
</dbReference>
<evidence type="ECO:0000256" key="2">
    <source>
        <dbReference type="ARBA" id="ARBA00008637"/>
    </source>
</evidence>
<gene>
    <name evidence="25" type="ORF">D623_10035146</name>
</gene>
<feature type="region of interest" description="Disordered" evidence="20">
    <location>
        <begin position="1064"/>
        <end position="1103"/>
    </location>
</feature>
<keyword evidence="5 21" id="KW-0812">Transmembrane</keyword>
<dbReference type="GO" id="GO:0031695">
    <property type="term" value="F:alpha-2B adrenergic receptor binding"/>
    <property type="evidence" value="ECO:0007669"/>
    <property type="project" value="TreeGrafter"/>
</dbReference>
<dbReference type="InterPro" id="IPR008155">
    <property type="entry name" value="Amyloid_glyco"/>
</dbReference>
<keyword evidence="14" id="KW-0393">Immunoglobulin domain</keyword>
<comment type="similarity">
    <text evidence="2">Belongs to the immunoglobulin superfamily.</text>
</comment>
<dbReference type="GO" id="GO:0031694">
    <property type="term" value="F:alpha-2A adrenergic receptor binding"/>
    <property type="evidence" value="ECO:0007669"/>
    <property type="project" value="TreeGrafter"/>
</dbReference>
<feature type="domain" description="E1" evidence="23">
    <location>
        <begin position="614"/>
        <end position="776"/>
    </location>
</feature>
<evidence type="ECO:0000256" key="14">
    <source>
        <dbReference type="ARBA" id="ARBA00023319"/>
    </source>
</evidence>
<dbReference type="InterPro" id="IPR036179">
    <property type="entry name" value="Ig-like_dom_sf"/>
</dbReference>
<dbReference type="Gene3D" id="3.30.1490.140">
    <property type="entry name" value="Amyloidogenic glycoprotein, copper-binding domain"/>
    <property type="match status" value="1"/>
</dbReference>
<dbReference type="SMART" id="SM00408">
    <property type="entry name" value="IGc2"/>
    <property type="match status" value="3"/>
</dbReference>
<dbReference type="Gene3D" id="2.60.40.10">
    <property type="entry name" value="Immunoglobulins"/>
    <property type="match status" value="5"/>
</dbReference>
<proteinExistence type="inferred from homology"/>
<evidence type="ECO:0000256" key="17">
    <source>
        <dbReference type="ARBA" id="ARBA00074375"/>
    </source>
</evidence>
<dbReference type="Pfam" id="PF08205">
    <property type="entry name" value="C2-set_2"/>
    <property type="match status" value="1"/>
</dbReference>
<dbReference type="Pfam" id="PF13927">
    <property type="entry name" value="Ig_3"/>
    <property type="match status" value="1"/>
</dbReference>
<feature type="disulfide bond" evidence="19">
    <location>
        <begin position="745"/>
        <end position="773"/>
    </location>
</feature>
<keyword evidence="13" id="KW-0325">Glycoprotein</keyword>
<dbReference type="InterPro" id="IPR003599">
    <property type="entry name" value="Ig_sub"/>
</dbReference>
<keyword evidence="4" id="KW-0597">Phosphoprotein</keyword>
<comment type="function">
    <text evidence="15">May regulate basal insulin secretion.</text>
</comment>
<feature type="region of interest" description="GFLD subdomain" evidence="19">
    <location>
        <begin position="614"/>
        <end position="710"/>
    </location>
</feature>
<evidence type="ECO:0000256" key="3">
    <source>
        <dbReference type="ARBA" id="ARBA00022475"/>
    </source>
</evidence>
<organism evidence="25 26">
    <name type="scientific">Myotis brandtii</name>
    <name type="common">Brandt's bat</name>
    <dbReference type="NCBI Taxonomy" id="109478"/>
    <lineage>
        <taxon>Eukaryota</taxon>
        <taxon>Metazoa</taxon>
        <taxon>Chordata</taxon>
        <taxon>Craniata</taxon>
        <taxon>Vertebrata</taxon>
        <taxon>Euteleostomi</taxon>
        <taxon>Mammalia</taxon>
        <taxon>Eutheria</taxon>
        <taxon>Laurasiatheria</taxon>
        <taxon>Chiroptera</taxon>
        <taxon>Yangochiroptera</taxon>
        <taxon>Vespertilionidae</taxon>
        <taxon>Myotis</taxon>
    </lineage>
</organism>
<dbReference type="PRINTS" id="PR00203">
    <property type="entry name" value="AMYLOIDA4"/>
</dbReference>
<keyword evidence="3" id="KW-1003">Cell membrane</keyword>
<dbReference type="PANTHER" id="PTHR23103:SF13">
    <property type="entry name" value="AMYLOID BETA PRECURSOR LIKE PROTEIN 1"/>
    <property type="match status" value="1"/>
</dbReference>
<feature type="domain" description="E2" evidence="24">
    <location>
        <begin position="859"/>
        <end position="1050"/>
    </location>
</feature>
<evidence type="ECO:0000256" key="4">
    <source>
        <dbReference type="ARBA" id="ARBA00022553"/>
    </source>
</evidence>
<evidence type="ECO:0000313" key="25">
    <source>
        <dbReference type="EMBL" id="EPQ05335.1"/>
    </source>
</evidence>
<dbReference type="Pfam" id="PF12925">
    <property type="entry name" value="APP_E2"/>
    <property type="match status" value="1"/>
</dbReference>
<evidence type="ECO:0000256" key="10">
    <source>
        <dbReference type="ARBA" id="ARBA00023008"/>
    </source>
</evidence>
<dbReference type="SMART" id="SM00409">
    <property type="entry name" value="IG"/>
    <property type="match status" value="5"/>
</dbReference>
<feature type="domain" description="Ig-like" evidence="22">
    <location>
        <begin position="141"/>
        <end position="240"/>
    </location>
</feature>
<dbReference type="PROSITE" id="PS00320">
    <property type="entry name" value="APP_INTRA"/>
    <property type="match status" value="1"/>
</dbReference>
<feature type="compositionally biased region" description="Polar residues" evidence="20">
    <location>
        <begin position="1079"/>
        <end position="1088"/>
    </location>
</feature>
<feature type="domain" description="Ig-like" evidence="22">
    <location>
        <begin position="245"/>
        <end position="325"/>
    </location>
</feature>
<evidence type="ECO:0000259" key="24">
    <source>
        <dbReference type="PROSITE" id="PS51870"/>
    </source>
</evidence>
<dbReference type="GO" id="GO:0031696">
    <property type="term" value="F:alpha-2C adrenergic receptor binding"/>
    <property type="evidence" value="ECO:0007669"/>
    <property type="project" value="TreeGrafter"/>
</dbReference>
<dbReference type="FunFam" id="2.60.40.10:FF:000896">
    <property type="entry name" value="kin of IRRE-like protein 2 isoform X2"/>
    <property type="match status" value="1"/>
</dbReference>
<protein>
    <recommendedName>
        <fullName evidence="17">Kin of IRRE-like protein 2</fullName>
    </recommendedName>
    <alternativeName>
        <fullName evidence="18">Kin of irregular chiasm-like protein 2</fullName>
    </alternativeName>
</protein>
<dbReference type="PANTHER" id="PTHR23103">
    <property type="entry name" value="ALZHEIMER'S DISEASE BETA-AMYLOID RELATED"/>
    <property type="match status" value="1"/>
</dbReference>
<dbReference type="InterPro" id="IPR013162">
    <property type="entry name" value="CD80_C2-set"/>
</dbReference>
<evidence type="ECO:0000256" key="15">
    <source>
        <dbReference type="ARBA" id="ARBA00053990"/>
    </source>
</evidence>
<accession>S7MP97</accession>
<evidence type="ECO:0000256" key="21">
    <source>
        <dbReference type="SAM" id="Phobius"/>
    </source>
</evidence>
<feature type="region of interest" description="CuBD subdomain" evidence="19">
    <location>
        <begin position="718"/>
        <end position="776"/>
    </location>
</feature>
<feature type="region of interest" description="Disordered" evidence="20">
    <location>
        <begin position="777"/>
        <end position="858"/>
    </location>
</feature>
<keyword evidence="6" id="KW-0479">Metal-binding</keyword>
<dbReference type="EMBL" id="KE161800">
    <property type="protein sequence ID" value="EPQ05335.1"/>
    <property type="molecule type" value="Genomic_DNA"/>
</dbReference>
<dbReference type="Pfam" id="PF10515">
    <property type="entry name" value="APP_amyloid"/>
    <property type="match status" value="1"/>
</dbReference>
<feature type="compositionally biased region" description="Acidic residues" evidence="20">
    <location>
        <begin position="803"/>
        <end position="812"/>
    </location>
</feature>
<feature type="domain" description="Ig-like" evidence="22">
    <location>
        <begin position="330"/>
        <end position="412"/>
    </location>
</feature>
<feature type="domain" description="Ig-like" evidence="22">
    <location>
        <begin position="42"/>
        <end position="136"/>
    </location>
</feature>
<feature type="region of interest" description="Disordered" evidence="20">
    <location>
        <begin position="563"/>
        <end position="596"/>
    </location>
</feature>
<dbReference type="GO" id="GO:0008201">
    <property type="term" value="F:heparin binding"/>
    <property type="evidence" value="ECO:0007669"/>
    <property type="project" value="UniProtKB-UniRule"/>
</dbReference>
<dbReference type="InterPro" id="IPR011178">
    <property type="entry name" value="Amyloid_glyco_Cu-bd"/>
</dbReference>
<dbReference type="GO" id="GO:0007417">
    <property type="term" value="P:central nervous system development"/>
    <property type="evidence" value="ECO:0007669"/>
    <property type="project" value="TreeGrafter"/>
</dbReference>
<dbReference type="InterPro" id="IPR036669">
    <property type="entry name" value="Amyloid_Cu-bd_sf"/>
</dbReference>
<dbReference type="CDD" id="cd21708">
    <property type="entry name" value="JMTM_APLP1"/>
    <property type="match status" value="1"/>
</dbReference>
<sequence length="1208" mass="132201">MRSDPAGVSEMQRAGFACVSERRSQRLSRFGKLQARDKGLSPHFLQQPEDLVVLLGDEARLPCALGTYSGVVQWTKDGLALGGERDLPGWSRYWISGDAARGQHDLHIRPVELEDQAAYECQATQAGLRSRPAQLHVLVPPEAPQVLGSPSVSLVAGVPANLTCRSRGDARPTPELLWFRDEVQLDGATSYQTLLKKGTIESVESILSFTPSSHDDGATLVCRARSQALPAGKDTAITLSLQYSPVVTLSAEPQTVQEGEKVTFLCQARAQPPVTGYRWAKGGSPVLGARGPLLEVVADASFLTAPVSCEVSNAVGSANRSTALDVQFGPILQTKPEPMSVDQGEEASFSCAWHGNPLPRVTWTRHGGAQVLGYGPTLRLPSVGPEDAGDYVCRAEAGLSGLGGGAAEARLTVNAPPVVTALPSSNAFLRGPARLQCLVFASPAPDAVVWSWDEGFLEKGSRGRFLVETFPAPEGRVGQGPGLISVLHISGTQESDFSRGFNCSARNRLGEGDTWISLGRRDVLPTMRIVAGVASLATTLIIVITGVALCCWCQGKASFSKQKNRVRIPGSSHGSSLRGPEEEETGSSEDQGPIMHMDSSDLVLDEEGALETKARGSAQVAGLCGRPALHRDLRTGRWEPDAQLSRRCLRDPQRALEYCRQMYPELQIARVEQAAQAIPMERWCGGAQGGRCTHPHHQVVPFRCLPGEFVSEALLVPEGCRFLHQERMDQCESSTRRHQEAQEACSSQGLILHGSGMLLPCGMDRFRGVEYVCCPPPVTPDPSRTEVGDSSTRSWPPGSRIEGDEDEKEEESFLQPVDDYFVEPLQAEEEEEEERVPPSSSHLPAGVSKVTSTPRPTDGVDVYFGMPGEISEHEGFLRAKMDLEERRMRQINEVMREWAMADNQSKNLPKADRQALNEHFQSILQTLEEQVSGERQRLVETHATRVIALINDQRRAALEGFLAALQGDPPQPERVLLALRRYLRAEQKEQRHTLRHYQHVAAVEPEKAQQMSFQVQTHLQVIEERMNQSLGLLDRNPHLAQELRPQIQEFLHSEHLSPSELEIPVLGNSSEDKGGLQPLDSNDGSTEQDAAPPGKEKLSPLEQYERKVNVSVPRGFPSHSSEIQRDELAPAGTGVSREAVSGLLIMGAGGGSLIVLSTLLLRRKKPYGAISHGVVEVDPMLTLEEQQLRELQHHGYENPTYRFLEERP</sequence>
<keyword evidence="9 21" id="KW-1133">Transmembrane helix</keyword>
<dbReference type="SUPFAM" id="SSF48726">
    <property type="entry name" value="Immunoglobulin"/>
    <property type="match status" value="5"/>
</dbReference>
<dbReference type="Pfam" id="PF07679">
    <property type="entry name" value="I-set"/>
    <property type="match status" value="1"/>
</dbReference>
<dbReference type="SUPFAM" id="SSF56491">
    <property type="entry name" value="A heparin-binding domain"/>
    <property type="match status" value="1"/>
</dbReference>
<dbReference type="Gene3D" id="3.90.570.10">
    <property type="entry name" value="Amyloidogenic glycoprotein, heparin-binding domain"/>
    <property type="match status" value="1"/>
</dbReference>
<dbReference type="InterPro" id="IPR008154">
    <property type="entry name" value="Amyloid_glyco_extra"/>
</dbReference>
<evidence type="ECO:0000256" key="19">
    <source>
        <dbReference type="PROSITE-ProRule" id="PRU01217"/>
    </source>
</evidence>
<dbReference type="GO" id="GO:0046914">
    <property type="term" value="F:transition metal ion binding"/>
    <property type="evidence" value="ECO:0007669"/>
    <property type="project" value="InterPro"/>
</dbReference>
<evidence type="ECO:0000256" key="11">
    <source>
        <dbReference type="ARBA" id="ARBA00023136"/>
    </source>
</evidence>
<dbReference type="GO" id="GO:0007409">
    <property type="term" value="P:axonogenesis"/>
    <property type="evidence" value="ECO:0007669"/>
    <property type="project" value="TreeGrafter"/>
</dbReference>
<comment type="similarity">
    <text evidence="19">Belongs to the APP family.</text>
</comment>
<dbReference type="PROSITE" id="PS51870">
    <property type="entry name" value="APP_E2"/>
    <property type="match status" value="1"/>
</dbReference>
<comment type="subunit">
    <text evidence="16">Homodimer. Interacts with NPHS2/podocin (via the C-terminus). Interacts with NPHS1 (via the Ig-like domains). Interacts with FYN.</text>
</comment>
<dbReference type="Gene3D" id="1.20.120.770">
    <property type="entry name" value="Amyloid precursor protein, E2 domain"/>
    <property type="match status" value="1"/>
</dbReference>
<dbReference type="InterPro" id="IPR036454">
    <property type="entry name" value="Amyloid_glyco_heparin-bd_sf"/>
</dbReference>
<dbReference type="PROSITE" id="PS00319">
    <property type="entry name" value="APP_CUBD"/>
    <property type="match status" value="1"/>
</dbReference>
<comment type="caution">
    <text evidence="19">Lacks conserved residue(s) required for the propagation of feature annotation.</text>
</comment>
<feature type="transmembrane region" description="Helical" evidence="21">
    <location>
        <begin position="1139"/>
        <end position="1161"/>
    </location>
</feature>
<keyword evidence="7" id="KW-0732">Signal</keyword>
<keyword evidence="8" id="KW-0677">Repeat</keyword>
<keyword evidence="10" id="KW-0186">Copper</keyword>
<dbReference type="InterPro" id="IPR024329">
    <property type="entry name" value="Amyloid_glyco_E2_domain"/>
</dbReference>
<evidence type="ECO:0000256" key="20">
    <source>
        <dbReference type="SAM" id="MobiDB-lite"/>
    </source>
</evidence>
<evidence type="ECO:0000259" key="22">
    <source>
        <dbReference type="PROSITE" id="PS50835"/>
    </source>
</evidence>
<dbReference type="AlphaFoldDB" id="S7MP97"/>
<dbReference type="GO" id="GO:0005886">
    <property type="term" value="C:plasma membrane"/>
    <property type="evidence" value="ECO:0007669"/>
    <property type="project" value="UniProtKB-SubCell"/>
</dbReference>
<name>S7MP97_MYOBR</name>
<dbReference type="SMART" id="SM00006">
    <property type="entry name" value="A4_EXTRA"/>
    <property type="match status" value="1"/>
</dbReference>
<evidence type="ECO:0000256" key="9">
    <source>
        <dbReference type="ARBA" id="ARBA00022989"/>
    </source>
</evidence>
<evidence type="ECO:0000256" key="5">
    <source>
        <dbReference type="ARBA" id="ARBA00022692"/>
    </source>
</evidence>
<dbReference type="InterPro" id="IPR007110">
    <property type="entry name" value="Ig-like_dom"/>
</dbReference>
<keyword evidence="26" id="KW-1185">Reference proteome</keyword>
<dbReference type="GO" id="GO:0005794">
    <property type="term" value="C:Golgi apparatus"/>
    <property type="evidence" value="ECO:0007669"/>
    <property type="project" value="TreeGrafter"/>
</dbReference>
<dbReference type="InterPro" id="IPR019543">
    <property type="entry name" value="APP_amyloid_C"/>
</dbReference>
<evidence type="ECO:0000256" key="1">
    <source>
        <dbReference type="ARBA" id="ARBA00004251"/>
    </source>
</evidence>
<dbReference type="InterPro" id="IPR019744">
    <property type="entry name" value="APP_CUBD_CS"/>
</dbReference>
<evidence type="ECO:0000256" key="8">
    <source>
        <dbReference type="ARBA" id="ARBA00022737"/>
    </source>
</evidence>
<dbReference type="InterPro" id="IPR019745">
    <property type="entry name" value="Amyloid_glyco_intracell_CS"/>
</dbReference>
<evidence type="ECO:0000256" key="7">
    <source>
        <dbReference type="ARBA" id="ARBA00022729"/>
    </source>
</evidence>
<evidence type="ECO:0000259" key="23">
    <source>
        <dbReference type="PROSITE" id="PS51869"/>
    </source>
</evidence>
<dbReference type="Pfam" id="PF12924">
    <property type="entry name" value="APP_Cu_bd"/>
    <property type="match status" value="1"/>
</dbReference>
<dbReference type="PROSITE" id="PS50835">
    <property type="entry name" value="IG_LIKE"/>
    <property type="match status" value="4"/>
</dbReference>
<dbReference type="FunFam" id="2.60.40.10:FF:000103">
    <property type="entry name" value="Kirre like nephrin family adhesion molecule 3"/>
    <property type="match status" value="1"/>
</dbReference>
<evidence type="ECO:0000313" key="26">
    <source>
        <dbReference type="Proteomes" id="UP000052978"/>
    </source>
</evidence>
<dbReference type="InterPro" id="IPR013783">
    <property type="entry name" value="Ig-like_fold"/>
</dbReference>
<evidence type="ECO:0000256" key="12">
    <source>
        <dbReference type="ARBA" id="ARBA00023157"/>
    </source>
</evidence>
<feature type="disulfide bond" evidence="19">
    <location>
        <begin position="731"/>
        <end position="761"/>
    </location>
</feature>
<keyword evidence="11 21" id="KW-0472">Membrane</keyword>
<reference evidence="25 26" key="1">
    <citation type="journal article" date="2013" name="Nat. Commun.">
        <title>Genome analysis reveals insights into physiology and longevity of the Brandt's bat Myotis brandtii.</title>
        <authorList>
            <person name="Seim I."/>
            <person name="Fang X."/>
            <person name="Xiong Z."/>
            <person name="Lobanov A.V."/>
            <person name="Huang Z."/>
            <person name="Ma S."/>
            <person name="Feng Y."/>
            <person name="Turanov A.A."/>
            <person name="Zhu Y."/>
            <person name="Lenz T.L."/>
            <person name="Gerashchenko M.V."/>
            <person name="Fan D."/>
            <person name="Hee Yim S."/>
            <person name="Yao X."/>
            <person name="Jordan D."/>
            <person name="Xiong Y."/>
            <person name="Ma Y."/>
            <person name="Lyapunov A.N."/>
            <person name="Chen G."/>
            <person name="Kulakova O.I."/>
            <person name="Sun Y."/>
            <person name="Lee S.G."/>
            <person name="Bronson R.T."/>
            <person name="Moskalev A.A."/>
            <person name="Sunyaev S.R."/>
            <person name="Zhang G."/>
            <person name="Krogh A."/>
            <person name="Wang J."/>
            <person name="Gladyshev V.N."/>
        </authorList>
    </citation>
    <scope>NUCLEOTIDE SEQUENCE [LARGE SCALE GENOMIC DNA]</scope>
</reference>
<evidence type="ECO:0000256" key="6">
    <source>
        <dbReference type="ARBA" id="ARBA00022723"/>
    </source>
</evidence>
<evidence type="ECO:0000256" key="16">
    <source>
        <dbReference type="ARBA" id="ARBA00062051"/>
    </source>
</evidence>
<dbReference type="Pfam" id="PF02177">
    <property type="entry name" value="APP_N"/>
    <property type="match status" value="1"/>
</dbReference>
<dbReference type="FunFam" id="2.60.40.10:FF:000077">
    <property type="entry name" value="Kirre like nephrin family adhesion molecule 3"/>
    <property type="match status" value="1"/>
</dbReference>
<dbReference type="Proteomes" id="UP000052978">
    <property type="component" value="Unassembled WGS sequence"/>
</dbReference>
<dbReference type="InterPro" id="IPR013098">
    <property type="entry name" value="Ig_I-set"/>
</dbReference>
<feature type="compositionally biased region" description="Basic and acidic residues" evidence="20">
    <location>
        <begin position="1094"/>
        <end position="1103"/>
    </location>
</feature>
<dbReference type="eggNOG" id="KOG3510">
    <property type="taxonomic scope" value="Eukaryota"/>
</dbReference>
<dbReference type="PROSITE" id="PS51869">
    <property type="entry name" value="APP_E1"/>
    <property type="match status" value="1"/>
</dbReference>
<evidence type="ECO:0000256" key="13">
    <source>
        <dbReference type="ARBA" id="ARBA00023180"/>
    </source>
</evidence>
<dbReference type="InterPro" id="IPR036176">
    <property type="entry name" value="E2_sf"/>
</dbReference>
<dbReference type="FunFam" id="1.20.120.770:FF:000001">
    <property type="entry name" value="Amyloid beta A4 protein-like isoform 1"/>
    <property type="match status" value="1"/>
</dbReference>
<dbReference type="InterPro" id="IPR015849">
    <property type="entry name" value="Amyloid_glyco_heparin-bd"/>
</dbReference>